<evidence type="ECO:0000313" key="8">
    <source>
        <dbReference type="Proteomes" id="UP000323653"/>
    </source>
</evidence>
<dbReference type="FunFam" id="3.40.1390.30:FF:000001">
    <property type="entry name" value="GTP cyclohydrolase 1 type 2"/>
    <property type="match status" value="1"/>
</dbReference>
<reference evidence="7 8" key="1">
    <citation type="submission" date="2019-08" db="EMBL/GenBank/DDBJ databases">
        <title>Pedobacter sp. nov., isolated from Han river, South Korea.</title>
        <authorList>
            <person name="Lee D.-H."/>
            <person name="Kim Y.-S."/>
            <person name="Hwang E.-M."/>
            <person name="Le Tran T.C."/>
            <person name="Cha C.-J."/>
        </authorList>
    </citation>
    <scope>NUCLEOTIDE SEQUENCE [LARGE SCALE GENOMIC DNA]</scope>
    <source>
        <strain evidence="7 8">CJ43</strain>
    </source>
</reference>
<dbReference type="GO" id="GO:0005737">
    <property type="term" value="C:cytoplasm"/>
    <property type="evidence" value="ECO:0007669"/>
    <property type="project" value="TreeGrafter"/>
</dbReference>
<dbReference type="Gene3D" id="3.30.70.120">
    <property type="match status" value="1"/>
</dbReference>
<dbReference type="InterPro" id="IPR002678">
    <property type="entry name" value="DUF34/NIF3"/>
</dbReference>
<dbReference type="NCBIfam" id="TIGR00486">
    <property type="entry name" value="YbgI_SA1388"/>
    <property type="match status" value="1"/>
</dbReference>
<gene>
    <name evidence="7" type="ORF">FYC62_12385</name>
</gene>
<dbReference type="FunFam" id="3.30.70.120:FF:000006">
    <property type="entry name" value="GTP cyclohydrolase 1 type 2 homolog"/>
    <property type="match status" value="1"/>
</dbReference>
<dbReference type="PANTHER" id="PTHR13799:SF14">
    <property type="entry name" value="GTP CYCLOHYDROLASE 1 TYPE 2 HOMOLOG"/>
    <property type="match status" value="1"/>
</dbReference>
<dbReference type="Pfam" id="PF01784">
    <property type="entry name" value="DUF34_NIF3"/>
    <property type="match status" value="1"/>
</dbReference>
<feature type="binding site" evidence="6">
    <location>
        <position position="331"/>
    </location>
    <ligand>
        <name>a divalent metal cation</name>
        <dbReference type="ChEBI" id="CHEBI:60240"/>
        <label>1</label>
    </ligand>
</feature>
<feature type="binding site" evidence="6">
    <location>
        <position position="327"/>
    </location>
    <ligand>
        <name>a divalent metal cation</name>
        <dbReference type="ChEBI" id="CHEBI:60240"/>
        <label>1</label>
    </ligand>
</feature>
<evidence type="ECO:0000256" key="1">
    <source>
        <dbReference type="ARBA" id="ARBA00006964"/>
    </source>
</evidence>
<dbReference type="EMBL" id="CP043329">
    <property type="protein sequence ID" value="QEK52359.1"/>
    <property type="molecule type" value="Genomic_DNA"/>
</dbReference>
<evidence type="ECO:0000256" key="3">
    <source>
        <dbReference type="ARBA" id="ARBA00022112"/>
    </source>
</evidence>
<dbReference type="KEGG" id="pej:FYC62_12385"/>
<evidence type="ECO:0000313" key="7">
    <source>
        <dbReference type="EMBL" id="QEK52359.1"/>
    </source>
</evidence>
<comment type="subunit">
    <text evidence="2">Homohexamer.</text>
</comment>
<dbReference type="Gene3D" id="3.40.1390.30">
    <property type="entry name" value="NIF3 (NGG1p interacting factor 3)-like"/>
    <property type="match status" value="1"/>
</dbReference>
<evidence type="ECO:0000256" key="2">
    <source>
        <dbReference type="ARBA" id="ARBA00011643"/>
    </source>
</evidence>
<name>A0A5C0VJU0_9SPHI</name>
<dbReference type="RefSeq" id="WP_149075158.1">
    <property type="nucleotide sequence ID" value="NZ_CP043329.1"/>
</dbReference>
<feature type="binding site" evidence="6">
    <location>
        <position position="65"/>
    </location>
    <ligand>
        <name>a divalent metal cation</name>
        <dbReference type="ChEBI" id="CHEBI:60240"/>
        <label>1</label>
    </ligand>
</feature>
<organism evidence="7 8">
    <name type="scientific">Pedobacter aquae</name>
    <dbReference type="NCBI Taxonomy" id="2605747"/>
    <lineage>
        <taxon>Bacteria</taxon>
        <taxon>Pseudomonadati</taxon>
        <taxon>Bacteroidota</taxon>
        <taxon>Sphingobacteriia</taxon>
        <taxon>Sphingobacteriales</taxon>
        <taxon>Sphingobacteriaceae</taxon>
        <taxon>Pedobacter</taxon>
    </lineage>
</organism>
<dbReference type="InterPro" id="IPR036069">
    <property type="entry name" value="DUF34/NIF3_sf"/>
</dbReference>
<dbReference type="Proteomes" id="UP000323653">
    <property type="component" value="Chromosome"/>
</dbReference>
<dbReference type="PIRSF" id="PIRSF037489">
    <property type="entry name" value="UCP037489_NIF3_YqfO"/>
    <property type="match status" value="1"/>
</dbReference>
<dbReference type="PANTHER" id="PTHR13799">
    <property type="entry name" value="NGG1 INTERACTING FACTOR 3"/>
    <property type="match status" value="1"/>
</dbReference>
<sequence>MKIKELSTFLESIAPASYQEAYDNAGLIVGHPHQEIKKALICLDCTEAVVQEAIDEQCDIIIAHHPIVFKGLKKFNGKNYVERVVIKAIKHDIAIYAIHTNLDHVYNGVNKKIADKLGLINTQILAPREALLKKLVVFVPTQHKEQVKEALFTAGAGSIGNYTECSFEQAGQGNYKANESAKPFLGEKNKRHTEEEYRLEVLIPAHLEHKIVAAMLQAHPYEEVAYDLFPLSNTLKTVGAGMFGQLEVAMDEAEFLKLLKQNMQVSVIRHTALLGKKISKVAVCGGSGSFLLQQAIQAGADIFITADFKYHEFFDADGKIIIADIGHFESEQFTQDLLLEIIQNNFPNFALRLTVHNTNPIKYLS</sequence>
<evidence type="ECO:0000256" key="4">
    <source>
        <dbReference type="ARBA" id="ARBA00022723"/>
    </source>
</evidence>
<dbReference type="SUPFAM" id="SSF102705">
    <property type="entry name" value="NIF3 (NGG1p interacting factor 3)-like"/>
    <property type="match status" value="1"/>
</dbReference>
<dbReference type="GO" id="GO:0046872">
    <property type="term" value="F:metal ion binding"/>
    <property type="evidence" value="ECO:0007669"/>
    <property type="project" value="UniProtKB-UniRule"/>
</dbReference>
<dbReference type="AlphaFoldDB" id="A0A5C0VJU0"/>
<evidence type="ECO:0000256" key="5">
    <source>
        <dbReference type="PIRNR" id="PIRNR037489"/>
    </source>
</evidence>
<dbReference type="InterPro" id="IPR015867">
    <property type="entry name" value="N-reg_PII/ATP_PRibTrfase_C"/>
</dbReference>
<dbReference type="InterPro" id="IPR017221">
    <property type="entry name" value="DUF34/NIF3_bac"/>
</dbReference>
<proteinExistence type="inferred from homology"/>
<comment type="similarity">
    <text evidence="1 5">Belongs to the GTP cyclohydrolase I type 2/NIF3 family.</text>
</comment>
<feature type="binding site" evidence="6">
    <location>
        <position position="103"/>
    </location>
    <ligand>
        <name>a divalent metal cation</name>
        <dbReference type="ChEBI" id="CHEBI:60240"/>
        <label>1</label>
    </ligand>
</feature>
<feature type="binding site" evidence="6">
    <location>
        <position position="64"/>
    </location>
    <ligand>
        <name>a divalent metal cation</name>
        <dbReference type="ChEBI" id="CHEBI:60240"/>
        <label>2</label>
    </ligand>
</feature>
<keyword evidence="8" id="KW-1185">Reference proteome</keyword>
<keyword evidence="4 5" id="KW-0479">Metal-binding</keyword>
<accession>A0A5C0VJU0</accession>
<evidence type="ECO:0000256" key="6">
    <source>
        <dbReference type="PIRSR" id="PIRSR602678-1"/>
    </source>
</evidence>
<protein>
    <recommendedName>
        <fullName evidence="3 5">GTP cyclohydrolase 1 type 2 homolog</fullName>
    </recommendedName>
</protein>